<protein>
    <submittedName>
        <fullName evidence="5">Uncharacterized protein</fullName>
    </submittedName>
</protein>
<organism evidence="5">
    <name type="scientific">Trypanosoma congolense (strain IL3000)</name>
    <dbReference type="NCBI Taxonomy" id="1068625"/>
    <lineage>
        <taxon>Eukaryota</taxon>
        <taxon>Discoba</taxon>
        <taxon>Euglenozoa</taxon>
        <taxon>Kinetoplastea</taxon>
        <taxon>Metakinetoplastina</taxon>
        <taxon>Trypanosomatida</taxon>
        <taxon>Trypanosomatidae</taxon>
        <taxon>Trypanosoma</taxon>
        <taxon>Nannomonas</taxon>
    </lineage>
</organism>
<feature type="repeat" description="TPR" evidence="3">
    <location>
        <begin position="216"/>
        <end position="249"/>
    </location>
</feature>
<dbReference type="Gene3D" id="1.25.40.10">
    <property type="entry name" value="Tetratricopeptide repeat domain"/>
    <property type="match status" value="1"/>
</dbReference>
<reference evidence="5" key="1">
    <citation type="journal article" date="2012" name="Proc. Natl. Acad. Sci. U.S.A.">
        <title>Antigenic diversity is generated by distinct evolutionary mechanisms in African trypanosome species.</title>
        <authorList>
            <person name="Jackson A.P."/>
            <person name="Berry A."/>
            <person name="Aslett M."/>
            <person name="Allison H.C."/>
            <person name="Burton P."/>
            <person name="Vavrova-Anderson J."/>
            <person name="Brown R."/>
            <person name="Browne H."/>
            <person name="Corton N."/>
            <person name="Hauser H."/>
            <person name="Gamble J."/>
            <person name="Gilderthorp R."/>
            <person name="Marcello L."/>
            <person name="McQuillan J."/>
            <person name="Otto T.D."/>
            <person name="Quail M.A."/>
            <person name="Sanders M.J."/>
            <person name="van Tonder A."/>
            <person name="Ginger M.L."/>
            <person name="Field M.C."/>
            <person name="Barry J.D."/>
            <person name="Hertz-Fowler C."/>
            <person name="Berriman M."/>
        </authorList>
    </citation>
    <scope>NUCLEOTIDE SEQUENCE</scope>
    <source>
        <strain evidence="5">IL3000</strain>
    </source>
</reference>
<feature type="region of interest" description="Disordered" evidence="4">
    <location>
        <begin position="357"/>
        <end position="417"/>
    </location>
</feature>
<evidence type="ECO:0000256" key="3">
    <source>
        <dbReference type="PROSITE-ProRule" id="PRU00339"/>
    </source>
</evidence>
<keyword evidence="1" id="KW-0677">Repeat</keyword>
<keyword evidence="2 3" id="KW-0802">TPR repeat</keyword>
<dbReference type="EMBL" id="HE575315">
    <property type="protein sequence ID" value="CCC89462.1"/>
    <property type="molecule type" value="Genomic_DNA"/>
</dbReference>
<proteinExistence type="predicted"/>
<name>G0UJB0_TRYCI</name>
<dbReference type="SMART" id="SM00028">
    <property type="entry name" value="TPR"/>
    <property type="match status" value="2"/>
</dbReference>
<dbReference type="PANTHER" id="PTHR22904">
    <property type="entry name" value="TPR REPEAT CONTAINING PROTEIN"/>
    <property type="match status" value="1"/>
</dbReference>
<dbReference type="SUPFAM" id="SSF48452">
    <property type="entry name" value="TPR-like"/>
    <property type="match status" value="1"/>
</dbReference>
<sequence length="435" mass="47599">MANISDEHLAFMLSLGITADDISDPVGTADMRGCGETSTSGHQGRAEGRHAFGFMQDADMCKTTKAVILTANAGTCKSDPLSKKVVQQADVRQVAGSATASPEQLKEEGNKAFEEGRYRDALTSYTKGIDIILQSNDYGLREHGMIHVQNPTNARCDSGCSSNIRKDDGKLVLLAALLSNRSACYLQAAKQIGTEEAFECAIRDADRAVELRPTWFKGYSRQGDVFFKMKKYSQAVEAYAMALQFDPGNNNLLYSLREARQRSCSAVREDIRASKHQAGNTSPAGTPPMVLRDPASGSNARPEATEVSVGRRATGNHAKPSARRLWSELKQEVEASVNQPTGDNYRLEQLRLFREQKEREKNGHSPSSGKDTQQRDSLSPQGNGRCSMPSTGGDTLGKPTSAKGRLADIPHEFSSDAAAAYQKRLLEEYRRRKAR</sequence>
<evidence type="ECO:0000256" key="2">
    <source>
        <dbReference type="ARBA" id="ARBA00022803"/>
    </source>
</evidence>
<feature type="compositionally biased region" description="Basic and acidic residues" evidence="4">
    <location>
        <begin position="405"/>
        <end position="414"/>
    </location>
</feature>
<dbReference type="AlphaFoldDB" id="G0UJB0"/>
<dbReference type="PROSITE" id="PS50005">
    <property type="entry name" value="TPR"/>
    <property type="match status" value="1"/>
</dbReference>
<dbReference type="PANTHER" id="PTHR22904:SF534">
    <property type="match status" value="1"/>
</dbReference>
<evidence type="ECO:0000313" key="5">
    <source>
        <dbReference type="EMBL" id="CCC89462.1"/>
    </source>
</evidence>
<dbReference type="GO" id="GO:0051879">
    <property type="term" value="F:Hsp90 protein binding"/>
    <property type="evidence" value="ECO:0007669"/>
    <property type="project" value="TreeGrafter"/>
</dbReference>
<evidence type="ECO:0000256" key="4">
    <source>
        <dbReference type="SAM" id="MobiDB-lite"/>
    </source>
</evidence>
<dbReference type="InterPro" id="IPR019734">
    <property type="entry name" value="TPR_rpt"/>
</dbReference>
<accession>G0UJB0</accession>
<dbReference type="InterPro" id="IPR011990">
    <property type="entry name" value="TPR-like_helical_dom_sf"/>
</dbReference>
<evidence type="ECO:0000256" key="1">
    <source>
        <dbReference type="ARBA" id="ARBA00022737"/>
    </source>
</evidence>
<gene>
    <name evidence="5" type="ORF">TCIL3000_2_300</name>
</gene>
<feature type="region of interest" description="Disordered" evidence="4">
    <location>
        <begin position="267"/>
        <end position="324"/>
    </location>
</feature>
<feature type="compositionally biased region" description="Polar residues" evidence="4">
    <location>
        <begin position="364"/>
        <end position="393"/>
    </location>
</feature>
<dbReference type="VEuPathDB" id="TriTrypDB:TcIL3000_2_300"/>